<dbReference type="Pfam" id="PF01078">
    <property type="entry name" value="Mg_chelatase"/>
    <property type="match status" value="1"/>
</dbReference>
<keyword evidence="4" id="KW-1185">Reference proteome</keyword>
<dbReference type="Pfam" id="PF13541">
    <property type="entry name" value="ChlI"/>
    <property type="match status" value="1"/>
</dbReference>
<dbReference type="RefSeq" id="WP_112231978.1">
    <property type="nucleotide sequence ID" value="NZ_QLTT01000014.1"/>
</dbReference>
<dbReference type="Pfam" id="PF13335">
    <property type="entry name" value="Mg_chelatase_C"/>
    <property type="match status" value="1"/>
</dbReference>
<dbReference type="InterPro" id="IPR027417">
    <property type="entry name" value="P-loop_NTPase"/>
</dbReference>
<accession>A0ABX9DWN5</accession>
<dbReference type="Gene3D" id="3.40.50.300">
    <property type="entry name" value="P-loop containing nucleotide triphosphate hydrolases"/>
    <property type="match status" value="1"/>
</dbReference>
<feature type="domain" description="Magnesium chelatase ChlI-like catalytic" evidence="1">
    <location>
        <begin position="192"/>
        <end position="335"/>
    </location>
</feature>
<dbReference type="InterPro" id="IPR025158">
    <property type="entry name" value="Mg_chelat-rel_C"/>
</dbReference>
<dbReference type="InterPro" id="IPR045006">
    <property type="entry name" value="CHLI-like"/>
</dbReference>
<dbReference type="InterPro" id="IPR014721">
    <property type="entry name" value="Ribsml_uS5_D2-typ_fold_subgr"/>
</dbReference>
<evidence type="ECO:0000259" key="2">
    <source>
        <dbReference type="Pfam" id="PF13335"/>
    </source>
</evidence>
<feature type="domain" description="Mg chelatase-related protein C-terminal" evidence="2">
    <location>
        <begin position="378"/>
        <end position="473"/>
    </location>
</feature>
<name>A0ABX9DWN5_9PSEU</name>
<dbReference type="SUPFAM" id="SSF54211">
    <property type="entry name" value="Ribosomal protein S5 domain 2-like"/>
    <property type="match status" value="1"/>
</dbReference>
<dbReference type="EMBL" id="QLTT01000014">
    <property type="protein sequence ID" value="RAS59512.1"/>
    <property type="molecule type" value="Genomic_DNA"/>
</dbReference>
<proteinExistence type="predicted"/>
<gene>
    <name evidence="3" type="ORF">C8D87_114124</name>
</gene>
<comment type="caution">
    <text evidence="3">The sequence shown here is derived from an EMBL/GenBank/DDBJ whole genome shotgun (WGS) entry which is preliminary data.</text>
</comment>
<dbReference type="PANTHER" id="PTHR32039">
    <property type="entry name" value="MAGNESIUM-CHELATASE SUBUNIT CHLI"/>
    <property type="match status" value="1"/>
</dbReference>
<dbReference type="PANTHER" id="PTHR32039:SF7">
    <property type="entry name" value="COMPETENCE PROTEIN COMM"/>
    <property type="match status" value="1"/>
</dbReference>
<dbReference type="InterPro" id="IPR020568">
    <property type="entry name" value="Ribosomal_Su5_D2-typ_SF"/>
</dbReference>
<evidence type="ECO:0000313" key="4">
    <source>
        <dbReference type="Proteomes" id="UP000248714"/>
    </source>
</evidence>
<evidence type="ECO:0000259" key="1">
    <source>
        <dbReference type="Pfam" id="PF01078"/>
    </source>
</evidence>
<protein>
    <submittedName>
        <fullName evidence="3">Magnesium chelatase family protein</fullName>
    </submittedName>
</protein>
<dbReference type="Proteomes" id="UP000248714">
    <property type="component" value="Unassembled WGS sequence"/>
</dbReference>
<dbReference type="Gene3D" id="3.30.230.10">
    <property type="match status" value="1"/>
</dbReference>
<reference evidence="3 4" key="1">
    <citation type="submission" date="2018-06" db="EMBL/GenBank/DDBJ databases">
        <title>Genomic Encyclopedia of Type Strains, Phase IV (KMG-IV): sequencing the most valuable type-strain genomes for metagenomic binning, comparative biology and taxonomic classification.</title>
        <authorList>
            <person name="Goeker M."/>
        </authorList>
    </citation>
    <scope>NUCLEOTIDE SEQUENCE [LARGE SCALE GENOMIC DNA]</scope>
    <source>
        <strain evidence="3 4">DSM 45479</strain>
    </source>
</reference>
<dbReference type="InterPro" id="IPR000523">
    <property type="entry name" value="Mg_chelatse_chII-like_cat_dom"/>
</dbReference>
<sequence length="489" mass="50744">MITVKTVALHGLTGHMIRLIATAAPGEERITFTGDGDPTTLLLRVLAALDGAGERDRHHQVEVRLDPVTAQWPDAAAVAVAMLAAANDVPAERLAGSAVLGEVGLDGGLRPTRGTVSAVQAARAHGIRRVIVPAAAAREALLIDGAEVLAGRGLSDVAAWLRGDDDALSTRRPAASDLTDHLRSPARPVSAEAREIAKVAATGGHHLLIDGADNAATGLVAQWLHQLLPDLTPAQQLDVAVVRSLTGPHLGGVRLSRTPPMVNLHPSRLLAALIGGTAPGAGSEAHHGLLVARELGDFSGAELDALRSMMCRREVSIARGGRVTRYPAGFQLLATHTARASRLAPVLVDAFDMAHSLSTCVAEPTDREQEMRLLAQERAAVCAARARSVGRWRGRTGATGAAGGELNATVPAEVLHAVPLPAATTASVQDAQQRGVLSVRGGDAVLRLAWTLADLAGADVPSDRHVRQALSLRNGLGVRRDSASCGVPA</sequence>
<evidence type="ECO:0000313" key="3">
    <source>
        <dbReference type="EMBL" id="RAS59512.1"/>
    </source>
</evidence>
<organism evidence="3 4">
    <name type="scientific">Lentzea atacamensis</name>
    <dbReference type="NCBI Taxonomy" id="531938"/>
    <lineage>
        <taxon>Bacteria</taxon>
        <taxon>Bacillati</taxon>
        <taxon>Actinomycetota</taxon>
        <taxon>Actinomycetes</taxon>
        <taxon>Pseudonocardiales</taxon>
        <taxon>Pseudonocardiaceae</taxon>
        <taxon>Lentzea</taxon>
    </lineage>
</organism>
<dbReference type="SUPFAM" id="SSF52540">
    <property type="entry name" value="P-loop containing nucleoside triphosphate hydrolases"/>
    <property type="match status" value="1"/>
</dbReference>